<dbReference type="EMBL" id="GISG01255571">
    <property type="protein sequence ID" value="MBA4672555.1"/>
    <property type="molecule type" value="Transcribed_RNA"/>
</dbReference>
<accession>A0A7C9AS37</accession>
<reference evidence="1" key="2">
    <citation type="submission" date="2020-07" db="EMBL/GenBank/DDBJ databases">
        <authorList>
            <person name="Vera ALvarez R."/>
            <person name="Arias-Moreno D.M."/>
            <person name="Jimenez-Jacinto V."/>
            <person name="Jimenez-Bremont J.F."/>
            <person name="Swaminathan K."/>
            <person name="Moose S.P."/>
            <person name="Guerrero-Gonzalez M.L."/>
            <person name="Marino-Ramirez L."/>
            <person name="Landsman D."/>
            <person name="Rodriguez-Kessler M."/>
            <person name="Delgado-Sanchez P."/>
        </authorList>
    </citation>
    <scope>NUCLEOTIDE SEQUENCE</scope>
    <source>
        <tissue evidence="1">Cladode</tissue>
    </source>
</reference>
<name>A0A7C9AS37_OPUST</name>
<sequence length="128" mass="14922">MVFKIDFFYWFLTSVSFPSACRYSENSSTWGNLGCAPMFKWLFKYTCEEASSHLLNHTYHHPHVSHEVPPKRGCMWHCPTWRNDDQLDCRNLHEKPILGMIFGSRQYCGFIFASPSGARQESSFSKAE</sequence>
<dbReference type="AlphaFoldDB" id="A0A7C9AS37"/>
<protein>
    <submittedName>
        <fullName evidence="1">Uncharacterized protein</fullName>
    </submittedName>
</protein>
<organism evidence="1">
    <name type="scientific">Opuntia streptacantha</name>
    <name type="common">Prickly pear cactus</name>
    <name type="synonym">Opuntia cardona</name>
    <dbReference type="NCBI Taxonomy" id="393608"/>
    <lineage>
        <taxon>Eukaryota</taxon>
        <taxon>Viridiplantae</taxon>
        <taxon>Streptophyta</taxon>
        <taxon>Embryophyta</taxon>
        <taxon>Tracheophyta</taxon>
        <taxon>Spermatophyta</taxon>
        <taxon>Magnoliopsida</taxon>
        <taxon>eudicotyledons</taxon>
        <taxon>Gunneridae</taxon>
        <taxon>Pentapetalae</taxon>
        <taxon>Caryophyllales</taxon>
        <taxon>Cactineae</taxon>
        <taxon>Cactaceae</taxon>
        <taxon>Opuntioideae</taxon>
        <taxon>Opuntia</taxon>
    </lineage>
</organism>
<evidence type="ECO:0000313" key="1">
    <source>
        <dbReference type="EMBL" id="MBA4672555.1"/>
    </source>
</evidence>
<reference evidence="1" key="1">
    <citation type="journal article" date="2013" name="J. Plant Res.">
        <title>Effect of fungi and light on seed germination of three Opuntia species from semiarid lands of central Mexico.</title>
        <authorList>
            <person name="Delgado-Sanchez P."/>
            <person name="Jimenez-Bremont J.F."/>
            <person name="Guerrero-Gonzalez Mde L."/>
            <person name="Flores J."/>
        </authorList>
    </citation>
    <scope>NUCLEOTIDE SEQUENCE</scope>
    <source>
        <tissue evidence="1">Cladode</tissue>
    </source>
</reference>
<proteinExistence type="predicted"/>